<dbReference type="InterPro" id="IPR036380">
    <property type="entry name" value="Isochorismatase-like_sf"/>
</dbReference>
<comment type="caution">
    <text evidence="2">The sequence shown here is derived from an EMBL/GenBank/DDBJ whole genome shotgun (WGS) entry which is preliminary data.</text>
</comment>
<reference evidence="2" key="1">
    <citation type="journal article" date="2014" name="Int. J. Syst. Evol. Microbiol.">
        <title>Complete genome of a new Firmicutes species belonging to the dominant human colonic microbiota ('Ruminococcus bicirculans') reveals two chromosomes and a selective capacity to utilize plant glucans.</title>
        <authorList>
            <consortium name="NISC Comparative Sequencing Program"/>
            <person name="Wegmann U."/>
            <person name="Louis P."/>
            <person name="Goesmann A."/>
            <person name="Henrissat B."/>
            <person name="Duncan S.H."/>
            <person name="Flint H.J."/>
        </authorList>
    </citation>
    <scope>NUCLEOTIDE SEQUENCE</scope>
    <source>
        <strain evidence="2">NBRC 102424</strain>
    </source>
</reference>
<protein>
    <submittedName>
        <fullName evidence="2">Hydrolase</fullName>
    </submittedName>
</protein>
<dbReference type="RefSeq" id="WP_273180242.1">
    <property type="nucleotide sequence ID" value="NZ_BSND01000005.1"/>
</dbReference>
<dbReference type="Gene3D" id="3.40.50.850">
    <property type="entry name" value="Isochorismatase-like"/>
    <property type="match status" value="1"/>
</dbReference>
<sequence>MSKALSIASAEKGVLIVVDIQDRLLSAMPQEQQQLIQTSVQTLLAAADVLALPVLVTEQYPNGLGHTVAGIQEVLPANTSVFEKTQFSAWQVDGIAAVLKQSEYQQVFLTGMETHICILQTALDLLKQGFEVFVIEEAVCSRDNKHYQSALNRLRDAGAVITNIESLLFECLGDARHPQFKTLSKLII</sequence>
<dbReference type="InterPro" id="IPR000868">
    <property type="entry name" value="Isochorismatase-like_dom"/>
</dbReference>
<dbReference type="EMBL" id="BSND01000005">
    <property type="protein sequence ID" value="GLQ00053.1"/>
    <property type="molecule type" value="Genomic_DNA"/>
</dbReference>
<proteinExistence type="predicted"/>
<reference evidence="2" key="2">
    <citation type="submission" date="2023-01" db="EMBL/GenBank/DDBJ databases">
        <title>Draft genome sequence of Methylophaga thalassica strain NBRC 102424.</title>
        <authorList>
            <person name="Sun Q."/>
            <person name="Mori K."/>
        </authorList>
    </citation>
    <scope>NUCLEOTIDE SEQUENCE</scope>
    <source>
        <strain evidence="2">NBRC 102424</strain>
    </source>
</reference>
<dbReference type="InterPro" id="IPR050993">
    <property type="entry name" value="Isochorismatase_domain"/>
</dbReference>
<evidence type="ECO:0000259" key="1">
    <source>
        <dbReference type="Pfam" id="PF00857"/>
    </source>
</evidence>
<evidence type="ECO:0000313" key="3">
    <source>
        <dbReference type="Proteomes" id="UP001161423"/>
    </source>
</evidence>
<name>A0ABQ5TV72_9GAMM</name>
<dbReference type="PANTHER" id="PTHR14119">
    <property type="entry name" value="HYDROLASE"/>
    <property type="match status" value="1"/>
</dbReference>
<dbReference type="SUPFAM" id="SSF52499">
    <property type="entry name" value="Isochorismatase-like hydrolases"/>
    <property type="match status" value="1"/>
</dbReference>
<evidence type="ECO:0000313" key="2">
    <source>
        <dbReference type="EMBL" id="GLQ00053.1"/>
    </source>
</evidence>
<dbReference type="Pfam" id="PF00857">
    <property type="entry name" value="Isochorismatase"/>
    <property type="match status" value="1"/>
</dbReference>
<dbReference type="PANTHER" id="PTHR14119:SF3">
    <property type="entry name" value="ISOCHORISMATASE DOMAIN-CONTAINING PROTEIN 2"/>
    <property type="match status" value="1"/>
</dbReference>
<keyword evidence="3" id="KW-1185">Reference proteome</keyword>
<dbReference type="Proteomes" id="UP001161423">
    <property type="component" value="Unassembled WGS sequence"/>
</dbReference>
<dbReference type="GO" id="GO:0016787">
    <property type="term" value="F:hydrolase activity"/>
    <property type="evidence" value="ECO:0007669"/>
    <property type="project" value="UniProtKB-KW"/>
</dbReference>
<feature type="domain" description="Isochorismatase-like" evidence="1">
    <location>
        <begin position="14"/>
        <end position="165"/>
    </location>
</feature>
<organism evidence="2 3">
    <name type="scientific">Methylophaga thalassica</name>
    <dbReference type="NCBI Taxonomy" id="40223"/>
    <lineage>
        <taxon>Bacteria</taxon>
        <taxon>Pseudomonadati</taxon>
        <taxon>Pseudomonadota</taxon>
        <taxon>Gammaproteobacteria</taxon>
        <taxon>Thiotrichales</taxon>
        <taxon>Piscirickettsiaceae</taxon>
        <taxon>Methylophaga</taxon>
    </lineage>
</organism>
<gene>
    <name evidence="2" type="ORF">GCM10007891_19060</name>
</gene>
<keyword evidence="2" id="KW-0378">Hydrolase</keyword>
<accession>A0ABQ5TV72</accession>